<feature type="compositionally biased region" description="Low complexity" evidence="1">
    <location>
        <begin position="194"/>
        <end position="205"/>
    </location>
</feature>
<gene>
    <name evidence="3" type="ordered locus">Tbd_1595</name>
</gene>
<name>Q3SII0_THIDA</name>
<reference evidence="3 4" key="1">
    <citation type="journal article" date="2006" name="J. Bacteriol.">
        <title>The genome sequence of the obligately chemolithoautotrophic, facultatively anaerobic bacterium Thiobacillus denitrificans.</title>
        <authorList>
            <person name="Beller H.R."/>
            <person name="Chain P.S."/>
            <person name="Letain T.E."/>
            <person name="Chakicherla A."/>
            <person name="Larimer F.W."/>
            <person name="Richardson P.M."/>
            <person name="Coleman M.A."/>
            <person name="Wood A.P."/>
            <person name="Kelly D.P."/>
        </authorList>
    </citation>
    <scope>NUCLEOTIDE SEQUENCE [LARGE SCALE GENOMIC DNA]</scope>
    <source>
        <strain evidence="3 4">ATCC 25259</strain>
    </source>
</reference>
<dbReference type="InterPro" id="IPR038610">
    <property type="entry name" value="FliK-like_C_sf"/>
</dbReference>
<evidence type="ECO:0000256" key="1">
    <source>
        <dbReference type="SAM" id="MobiDB-lite"/>
    </source>
</evidence>
<dbReference type="RefSeq" id="WP_011312107.1">
    <property type="nucleotide sequence ID" value="NC_007404.1"/>
</dbReference>
<dbReference type="EMBL" id="CP000116">
    <property type="protein sequence ID" value="AAZ97548.1"/>
    <property type="molecule type" value="Genomic_DNA"/>
</dbReference>
<dbReference type="Gene3D" id="3.30.750.140">
    <property type="match status" value="1"/>
</dbReference>
<keyword evidence="4" id="KW-1185">Reference proteome</keyword>
<dbReference type="eggNOG" id="COG3144">
    <property type="taxonomic scope" value="Bacteria"/>
</dbReference>
<evidence type="ECO:0000259" key="2">
    <source>
        <dbReference type="Pfam" id="PF02120"/>
    </source>
</evidence>
<dbReference type="AlphaFoldDB" id="Q3SII0"/>
<dbReference type="STRING" id="292415.Tbd_1595"/>
<proteinExistence type="predicted"/>
<feature type="domain" description="Flagellar hook-length control protein-like C-terminal" evidence="2">
    <location>
        <begin position="275"/>
        <end position="353"/>
    </location>
</feature>
<sequence>MYPAQALSRVVAAQPVLDAIERDHGAPRAAFEHLTIGQSLTGQVKSLAKGVALVEIAGQTVAMRLPHTAQSGDTLRLRFAGHMPQAVFLLEAPETAAAGDTPQLSPTARLLSDLVQRLPERNAPPTLTPPLPLFEWPGAAPAEMALALRTALVRSGLFYESHLADWAVGLDSVDGLMQEPQNRPAAAQQEPQHRSTTAETARAASPQAALSEPGANGEQKPLSPMLALLSQQLQVLESPQFAWRGELWPGQSLSWSLRQESDPDSKHGNTGTPRVDDSTRRWESRLDLTLPRLGKLTVHITLDARDARQAFSIRITPERPAVETLLQDNQARLLSQMSAAGCALQAFVVQHDADA</sequence>
<dbReference type="OrthoDB" id="5296742at2"/>
<dbReference type="KEGG" id="tbd:Tbd_1595"/>
<dbReference type="InterPro" id="IPR021136">
    <property type="entry name" value="Flagellar_hook_control-like_C"/>
</dbReference>
<feature type="region of interest" description="Disordered" evidence="1">
    <location>
        <begin position="256"/>
        <end position="279"/>
    </location>
</feature>
<dbReference type="Proteomes" id="UP000008291">
    <property type="component" value="Chromosome"/>
</dbReference>
<evidence type="ECO:0000313" key="3">
    <source>
        <dbReference type="EMBL" id="AAZ97548.1"/>
    </source>
</evidence>
<feature type="region of interest" description="Disordered" evidence="1">
    <location>
        <begin position="180"/>
        <end position="221"/>
    </location>
</feature>
<dbReference type="Pfam" id="PF02120">
    <property type="entry name" value="Flg_hook"/>
    <property type="match status" value="1"/>
</dbReference>
<organism evidence="3 4">
    <name type="scientific">Thiobacillus denitrificans (strain ATCC 25259 / T1)</name>
    <dbReference type="NCBI Taxonomy" id="292415"/>
    <lineage>
        <taxon>Bacteria</taxon>
        <taxon>Pseudomonadati</taxon>
        <taxon>Pseudomonadota</taxon>
        <taxon>Betaproteobacteria</taxon>
        <taxon>Nitrosomonadales</taxon>
        <taxon>Thiobacillaceae</taxon>
        <taxon>Thiobacillus</taxon>
    </lineage>
</organism>
<evidence type="ECO:0000313" key="4">
    <source>
        <dbReference type="Proteomes" id="UP000008291"/>
    </source>
</evidence>
<dbReference type="HOGENOM" id="CLU_033226_0_0_4"/>
<accession>Q3SII0</accession>
<protein>
    <recommendedName>
        <fullName evidence="2">Flagellar hook-length control protein-like C-terminal domain-containing protein</fullName>
    </recommendedName>
</protein>